<keyword evidence="1" id="KW-1133">Transmembrane helix</keyword>
<accession>A0ABR2WT60</accession>
<feature type="transmembrane region" description="Helical" evidence="1">
    <location>
        <begin position="61"/>
        <end position="85"/>
    </location>
</feature>
<dbReference type="Proteomes" id="UP001479436">
    <property type="component" value="Unassembled WGS sequence"/>
</dbReference>
<sequence>MTLLKQVTNGALIPIGLLVLPIVHGIPVEMMPEEGIPFVVAHVDSATSTIIYDQTSISRALILALLILLSLIAGIVFFMIAGYTVQLLRQKRRKIQINKTSTGLNGKQASLTLPKEACNLNSKNDHKVPHLPCYKEEISSFDVVEKSPEVYLTPPQTVHLGEISENGQ</sequence>
<comment type="caution">
    <text evidence="2">The sequence shown here is derived from an EMBL/GenBank/DDBJ whole genome shotgun (WGS) entry which is preliminary data.</text>
</comment>
<name>A0ABR2WT60_9FUNG</name>
<organism evidence="2 3">
    <name type="scientific">Basidiobolus ranarum</name>
    <dbReference type="NCBI Taxonomy" id="34480"/>
    <lineage>
        <taxon>Eukaryota</taxon>
        <taxon>Fungi</taxon>
        <taxon>Fungi incertae sedis</taxon>
        <taxon>Zoopagomycota</taxon>
        <taxon>Entomophthoromycotina</taxon>
        <taxon>Basidiobolomycetes</taxon>
        <taxon>Basidiobolales</taxon>
        <taxon>Basidiobolaceae</taxon>
        <taxon>Basidiobolus</taxon>
    </lineage>
</organism>
<gene>
    <name evidence="2" type="ORF">K7432_007582</name>
</gene>
<keyword evidence="1" id="KW-0812">Transmembrane</keyword>
<keyword evidence="1" id="KW-0472">Membrane</keyword>
<reference evidence="2 3" key="1">
    <citation type="submission" date="2023-04" db="EMBL/GenBank/DDBJ databases">
        <title>Genome of Basidiobolus ranarum AG-B5.</title>
        <authorList>
            <person name="Stajich J.E."/>
            <person name="Carter-House D."/>
            <person name="Gryganskyi A."/>
        </authorList>
    </citation>
    <scope>NUCLEOTIDE SEQUENCE [LARGE SCALE GENOMIC DNA]</scope>
    <source>
        <strain evidence="2 3">AG-B5</strain>
    </source>
</reference>
<protein>
    <submittedName>
        <fullName evidence="2">Uncharacterized protein</fullName>
    </submittedName>
</protein>
<proteinExistence type="predicted"/>
<evidence type="ECO:0000313" key="3">
    <source>
        <dbReference type="Proteomes" id="UP001479436"/>
    </source>
</evidence>
<dbReference type="EMBL" id="JASJQH010000380">
    <property type="protein sequence ID" value="KAK9764713.1"/>
    <property type="molecule type" value="Genomic_DNA"/>
</dbReference>
<keyword evidence="3" id="KW-1185">Reference proteome</keyword>
<evidence type="ECO:0000256" key="1">
    <source>
        <dbReference type="SAM" id="Phobius"/>
    </source>
</evidence>
<evidence type="ECO:0000313" key="2">
    <source>
        <dbReference type="EMBL" id="KAK9764713.1"/>
    </source>
</evidence>